<dbReference type="AlphaFoldDB" id="A0A975HJV1"/>
<feature type="transmembrane region" description="Helical" evidence="1">
    <location>
        <begin position="116"/>
        <end position="134"/>
    </location>
</feature>
<evidence type="ECO:0000313" key="3">
    <source>
        <dbReference type="Proteomes" id="UP000682739"/>
    </source>
</evidence>
<keyword evidence="3" id="KW-1185">Reference proteome</keyword>
<feature type="transmembrane region" description="Helical" evidence="1">
    <location>
        <begin position="48"/>
        <end position="66"/>
    </location>
</feature>
<organism evidence="2 3">
    <name type="scientific">Psychrosphaera ytuae</name>
    <dbReference type="NCBI Taxonomy" id="2820710"/>
    <lineage>
        <taxon>Bacteria</taxon>
        <taxon>Pseudomonadati</taxon>
        <taxon>Pseudomonadota</taxon>
        <taxon>Gammaproteobacteria</taxon>
        <taxon>Alteromonadales</taxon>
        <taxon>Pseudoalteromonadaceae</taxon>
        <taxon>Psychrosphaera</taxon>
    </lineage>
</organism>
<evidence type="ECO:0008006" key="4">
    <source>
        <dbReference type="Google" id="ProtNLM"/>
    </source>
</evidence>
<feature type="transmembrane region" description="Helical" evidence="1">
    <location>
        <begin position="21"/>
        <end position="42"/>
    </location>
</feature>
<dbReference type="KEGG" id="psym:J1N51_13020"/>
<dbReference type="EMBL" id="CP072110">
    <property type="protein sequence ID" value="QTH63629.1"/>
    <property type="molecule type" value="Genomic_DNA"/>
</dbReference>
<sequence length="139" mass="15407">MKDSSLCSDMNQAAQRTVKPLMLWTGLWLLSLALFTFGPMFIWDFNTVLTLIMLVVNVLVGLKMILANKAHLESLDELQQRIMLEAMALSLGVTMIAGAAYGVCHAVKLIEHQPNASSLLFVMGITYGLGTVMSRRKYL</sequence>
<dbReference type="RefSeq" id="WP_208831685.1">
    <property type="nucleotide sequence ID" value="NZ_CP072110.1"/>
</dbReference>
<keyword evidence="1" id="KW-0812">Transmembrane</keyword>
<feature type="transmembrane region" description="Helical" evidence="1">
    <location>
        <begin position="87"/>
        <end position="110"/>
    </location>
</feature>
<keyword evidence="1" id="KW-0472">Membrane</keyword>
<proteinExistence type="predicted"/>
<name>A0A975HJV1_9GAMM</name>
<protein>
    <recommendedName>
        <fullName evidence="4">DUF2178 domain-containing protein</fullName>
    </recommendedName>
</protein>
<evidence type="ECO:0000313" key="2">
    <source>
        <dbReference type="EMBL" id="QTH63629.1"/>
    </source>
</evidence>
<dbReference type="Proteomes" id="UP000682739">
    <property type="component" value="Chromosome"/>
</dbReference>
<accession>A0A975HJV1</accession>
<evidence type="ECO:0000256" key="1">
    <source>
        <dbReference type="SAM" id="Phobius"/>
    </source>
</evidence>
<reference evidence="2" key="1">
    <citation type="submission" date="2021-03" db="EMBL/GenBank/DDBJ databases">
        <title>Description of Psychrosphaera ytuae sp. nov. isolated from deep sea sediment of South China Sea.</title>
        <authorList>
            <person name="Zhang J."/>
            <person name="Xu X.-D."/>
        </authorList>
    </citation>
    <scope>NUCLEOTIDE SEQUENCE</scope>
    <source>
        <strain evidence="2">MTZ26</strain>
    </source>
</reference>
<gene>
    <name evidence="2" type="ORF">J1N51_13020</name>
</gene>
<keyword evidence="1" id="KW-1133">Transmembrane helix</keyword>